<keyword evidence="11 18" id="KW-0413">Isomerase</keyword>
<evidence type="ECO:0000256" key="16">
    <source>
        <dbReference type="ARBA" id="ARBA00049209"/>
    </source>
</evidence>
<feature type="binding site" evidence="17">
    <location>
        <position position="407"/>
    </location>
    <ligand>
        <name>AMP</name>
        <dbReference type="ChEBI" id="CHEBI:456215"/>
    </ligand>
</feature>
<evidence type="ECO:0000256" key="2">
    <source>
        <dbReference type="ARBA" id="ARBA00000909"/>
    </source>
</evidence>
<dbReference type="HAMAP" id="MF_01965">
    <property type="entry name" value="NADHX_dehydratase"/>
    <property type="match status" value="1"/>
</dbReference>
<dbReference type="RefSeq" id="WP_120323135.1">
    <property type="nucleotide sequence ID" value="NZ_RAPF01000001.1"/>
</dbReference>
<dbReference type="InterPro" id="IPR004443">
    <property type="entry name" value="YjeF_N_dom"/>
</dbReference>
<comment type="subunit">
    <text evidence="17">Homotetramer.</text>
</comment>
<protein>
    <recommendedName>
        <fullName evidence="17">ADP-dependent (S)-NAD(P)H-hydrate dehydratase</fullName>
        <ecNumber evidence="17">4.2.1.136</ecNumber>
    </recommendedName>
    <alternativeName>
        <fullName evidence="17">ADP-dependent NAD(P)HX dehydratase</fullName>
    </alternativeName>
</protein>
<dbReference type="EC" id="4.2.1.136" evidence="17"/>
<keyword evidence="13" id="KW-0511">Multifunctional enzyme</keyword>
<dbReference type="PANTHER" id="PTHR12592:SF0">
    <property type="entry name" value="ATP-DEPENDENT (S)-NAD(P)H-HYDRATE DEHYDRATASE"/>
    <property type="match status" value="1"/>
</dbReference>
<keyword evidence="12 17" id="KW-0456">Lyase</keyword>
<evidence type="ECO:0000259" key="19">
    <source>
        <dbReference type="PROSITE" id="PS51383"/>
    </source>
</evidence>
<feature type="binding site" evidence="17">
    <location>
        <position position="294"/>
    </location>
    <ligand>
        <name>(6S)-NADPHX</name>
        <dbReference type="ChEBI" id="CHEBI:64076"/>
    </ligand>
</feature>
<dbReference type="PROSITE" id="PS51385">
    <property type="entry name" value="YJEF_N"/>
    <property type="match status" value="1"/>
</dbReference>
<keyword evidence="7 17" id="KW-0067">ATP-binding</keyword>
<comment type="cofactor">
    <cofactor evidence="17">
        <name>Mg(2+)</name>
        <dbReference type="ChEBI" id="CHEBI:18420"/>
    </cofactor>
</comment>
<dbReference type="Pfam" id="PF01256">
    <property type="entry name" value="Carb_kinase"/>
    <property type="match status" value="1"/>
</dbReference>
<dbReference type="InterPro" id="IPR030677">
    <property type="entry name" value="Nnr"/>
</dbReference>
<evidence type="ECO:0000259" key="20">
    <source>
        <dbReference type="PROSITE" id="PS51385"/>
    </source>
</evidence>
<dbReference type="InterPro" id="IPR000631">
    <property type="entry name" value="CARKD"/>
</dbReference>
<feature type="domain" description="YjeF N-terminal" evidence="20">
    <location>
        <begin position="14"/>
        <end position="205"/>
    </location>
</feature>
<keyword evidence="22" id="KW-1185">Reference proteome</keyword>
<dbReference type="Gene3D" id="3.40.50.10260">
    <property type="entry name" value="YjeF N-terminal domain"/>
    <property type="match status" value="1"/>
</dbReference>
<keyword evidence="6 17" id="KW-0547">Nucleotide-binding</keyword>
<comment type="catalytic activity">
    <reaction evidence="2 18">
        <text>(6R)-NADPHX = (6S)-NADPHX</text>
        <dbReference type="Rhea" id="RHEA:32227"/>
        <dbReference type="ChEBI" id="CHEBI:64076"/>
        <dbReference type="ChEBI" id="CHEBI:64077"/>
        <dbReference type="EC" id="5.1.99.6"/>
    </reaction>
</comment>
<dbReference type="NCBIfam" id="TIGR00197">
    <property type="entry name" value="yjeF_nterm"/>
    <property type="match status" value="1"/>
</dbReference>
<dbReference type="GO" id="GO:0005524">
    <property type="term" value="F:ATP binding"/>
    <property type="evidence" value="ECO:0007669"/>
    <property type="project" value="UniProtKB-UniRule"/>
</dbReference>
<dbReference type="EMBL" id="RAPF01000001">
    <property type="protein sequence ID" value="RKF23231.1"/>
    <property type="molecule type" value="Genomic_DNA"/>
</dbReference>
<comment type="function">
    <text evidence="17">Catalyzes the dehydration of the S-form of NAD(P)HX at the expense of ADP, which is converted to AMP. Together with NAD(P)HX epimerase, which catalyzes the epimerization of the S- and R-forms, the enzyme allows the repair of both epimers of NAD(P)HX, a damaged form of NAD(P)H that is a result of enzymatic or heat-dependent hydration.</text>
</comment>
<comment type="similarity">
    <text evidence="4 18">In the C-terminal section; belongs to the NnrD/CARKD family.</text>
</comment>
<keyword evidence="10 17" id="KW-0520">NAD</keyword>
<feature type="domain" description="YjeF C-terminal" evidence="19">
    <location>
        <begin position="206"/>
        <end position="462"/>
    </location>
</feature>
<reference evidence="21 22" key="1">
    <citation type="submission" date="2018-09" db="EMBL/GenBank/DDBJ databases">
        <title>Altererythrobacter spongiae sp. nov., isolated from a marine sponge.</title>
        <authorList>
            <person name="Zhuang L."/>
            <person name="Luo L."/>
        </authorList>
    </citation>
    <scope>NUCLEOTIDE SEQUENCE [LARGE SCALE GENOMIC DNA]</scope>
    <source>
        <strain evidence="21 22">HN-Y73</strain>
    </source>
</reference>
<evidence type="ECO:0000256" key="17">
    <source>
        <dbReference type="HAMAP-Rule" id="MF_01965"/>
    </source>
</evidence>
<comment type="catalytic activity">
    <reaction evidence="1 18">
        <text>(6R)-NADHX = (6S)-NADHX</text>
        <dbReference type="Rhea" id="RHEA:32215"/>
        <dbReference type="ChEBI" id="CHEBI:64074"/>
        <dbReference type="ChEBI" id="CHEBI:64075"/>
        <dbReference type="EC" id="5.1.99.6"/>
    </reaction>
</comment>
<keyword evidence="5 18" id="KW-0479">Metal-binding</keyword>
<dbReference type="InterPro" id="IPR017953">
    <property type="entry name" value="Carbohydrate_kinase_pred_CS"/>
</dbReference>
<comment type="function">
    <text evidence="14 18">Bifunctional enzyme that catalyzes the epimerization of the S- and R-forms of NAD(P)HX and the dehydration of the S-form of NAD(P)HX at the expense of ADP, which is converted to AMP. This allows the repair of both epimers of NAD(P)HX, a damaged form of NAD(P)H that is a result of enzymatic or heat-dependent hydration.</text>
</comment>
<gene>
    <name evidence="17" type="primary">nnrD</name>
    <name evidence="21" type="ORF">D6851_01760</name>
</gene>
<evidence type="ECO:0000256" key="11">
    <source>
        <dbReference type="ARBA" id="ARBA00023235"/>
    </source>
</evidence>
<evidence type="ECO:0000256" key="1">
    <source>
        <dbReference type="ARBA" id="ARBA00000013"/>
    </source>
</evidence>
<dbReference type="AlphaFoldDB" id="A0A420ERD5"/>
<name>A0A420ERD5_9SPHN</name>
<dbReference type="InterPro" id="IPR036652">
    <property type="entry name" value="YjeF_N_dom_sf"/>
</dbReference>
<dbReference type="GO" id="GO:0046496">
    <property type="term" value="P:nicotinamide nucleotide metabolic process"/>
    <property type="evidence" value="ECO:0007669"/>
    <property type="project" value="UniProtKB-UniRule"/>
</dbReference>
<dbReference type="GO" id="GO:0052856">
    <property type="term" value="F:NAD(P)HX epimerase activity"/>
    <property type="evidence" value="ECO:0007669"/>
    <property type="project" value="UniProtKB-EC"/>
</dbReference>
<feature type="binding site" evidence="17">
    <location>
        <position position="408"/>
    </location>
    <ligand>
        <name>(6S)-NADPHX</name>
        <dbReference type="ChEBI" id="CHEBI:64076"/>
    </ligand>
</feature>
<evidence type="ECO:0000313" key="22">
    <source>
        <dbReference type="Proteomes" id="UP000284395"/>
    </source>
</evidence>
<keyword evidence="9 18" id="KW-0630">Potassium</keyword>
<evidence type="ECO:0000256" key="6">
    <source>
        <dbReference type="ARBA" id="ARBA00022741"/>
    </source>
</evidence>
<dbReference type="NCBIfam" id="TIGR00196">
    <property type="entry name" value="yjeF_cterm"/>
    <property type="match status" value="1"/>
</dbReference>
<dbReference type="SUPFAM" id="SSF64153">
    <property type="entry name" value="YjeF N-terminal domain-like"/>
    <property type="match status" value="1"/>
</dbReference>
<dbReference type="OrthoDB" id="9806925at2"/>
<dbReference type="Proteomes" id="UP000284395">
    <property type="component" value="Unassembled WGS sequence"/>
</dbReference>
<comment type="caution">
    <text evidence="21">The sequence shown here is derived from an EMBL/GenBank/DDBJ whole genome shotgun (WGS) entry which is preliminary data.</text>
</comment>
<comment type="similarity">
    <text evidence="3 18">In the N-terminal section; belongs to the NnrE/AIBP family.</text>
</comment>
<sequence length="463" mass="48574">MHRPVDPILTVAQMRAAEQTLIDSGETVWTLMQRAGHGAADIIWRICAGRSVTVLTGPGNNGGDGYVIAESLRRRGAPVKVIAAFDPKTEAAQQARAEYQGEFAEGAEGEVFVDSLFGSGLTRGLGTELADRVRHLAARHRLCVAIDLPSGVESDHAAPLDPDLPHYDCTISLGAWKCAHWMMPAMEMMGRRELVPIGIGETEHVARLFPKPELTVPSRNAHKYSRGLLALVGGEMPGAGVLAAQAAMRSGAGYVKLFSDTPPSSLPAELVIDRSDLDEALDDHRLSALAIGPGLGRSGRSRNRLAATLGRDVPTLCDADALVLLRPAMLEGRKSPVIFTPHAGELDRLFTSFDTPEGGRLERLLSLARASGAVIVAKGPDTIVAAPDGRVAISPPAPSWLSVAGTGDVLAGIIASRLATGCSAMDAACQGVWLHGEAACQAGAVFTAGELVSAIRSAYAACL</sequence>
<evidence type="ECO:0000256" key="3">
    <source>
        <dbReference type="ARBA" id="ARBA00006001"/>
    </source>
</evidence>
<evidence type="ECO:0000256" key="18">
    <source>
        <dbReference type="PIRNR" id="PIRNR017184"/>
    </source>
</evidence>
<keyword evidence="8 17" id="KW-0521">NADP</keyword>
<evidence type="ECO:0000256" key="5">
    <source>
        <dbReference type="ARBA" id="ARBA00022723"/>
    </source>
</evidence>
<dbReference type="GO" id="GO:0046872">
    <property type="term" value="F:metal ion binding"/>
    <property type="evidence" value="ECO:0007669"/>
    <property type="project" value="UniProtKB-UniRule"/>
</dbReference>
<evidence type="ECO:0000256" key="13">
    <source>
        <dbReference type="ARBA" id="ARBA00023268"/>
    </source>
</evidence>
<dbReference type="GO" id="GO:0110051">
    <property type="term" value="P:metabolite repair"/>
    <property type="evidence" value="ECO:0007669"/>
    <property type="project" value="TreeGrafter"/>
</dbReference>
<dbReference type="PROSITE" id="PS01050">
    <property type="entry name" value="YJEF_C_2"/>
    <property type="match status" value="1"/>
</dbReference>
<dbReference type="GO" id="GO:0052855">
    <property type="term" value="F:ADP-dependent NAD(P)H-hydrate dehydratase activity"/>
    <property type="evidence" value="ECO:0007669"/>
    <property type="project" value="UniProtKB-UniRule"/>
</dbReference>
<evidence type="ECO:0000256" key="7">
    <source>
        <dbReference type="ARBA" id="ARBA00022840"/>
    </source>
</evidence>
<evidence type="ECO:0000256" key="14">
    <source>
        <dbReference type="ARBA" id="ARBA00025153"/>
    </source>
</evidence>
<dbReference type="CDD" id="cd01171">
    <property type="entry name" value="YXKO-related"/>
    <property type="match status" value="1"/>
</dbReference>
<evidence type="ECO:0000256" key="10">
    <source>
        <dbReference type="ARBA" id="ARBA00023027"/>
    </source>
</evidence>
<evidence type="ECO:0000256" key="15">
    <source>
        <dbReference type="ARBA" id="ARBA00048238"/>
    </source>
</evidence>
<feature type="binding site" evidence="17">
    <location>
        <position position="342"/>
    </location>
    <ligand>
        <name>(6S)-NADPHX</name>
        <dbReference type="ChEBI" id="CHEBI:64076"/>
    </ligand>
</feature>
<accession>A0A420ERD5</accession>
<evidence type="ECO:0000256" key="12">
    <source>
        <dbReference type="ARBA" id="ARBA00023239"/>
    </source>
</evidence>
<dbReference type="Pfam" id="PF03853">
    <property type="entry name" value="YjeF_N"/>
    <property type="match status" value="1"/>
</dbReference>
<dbReference type="PANTHER" id="PTHR12592">
    <property type="entry name" value="ATP-DEPENDENT (S)-NAD(P)H-HYDRATE DEHYDRATASE FAMILY MEMBER"/>
    <property type="match status" value="1"/>
</dbReference>
<organism evidence="21 22">
    <name type="scientific">Altericroceibacterium spongiae</name>
    <dbReference type="NCBI Taxonomy" id="2320269"/>
    <lineage>
        <taxon>Bacteria</taxon>
        <taxon>Pseudomonadati</taxon>
        <taxon>Pseudomonadota</taxon>
        <taxon>Alphaproteobacteria</taxon>
        <taxon>Sphingomonadales</taxon>
        <taxon>Erythrobacteraceae</taxon>
        <taxon>Altericroceibacterium</taxon>
    </lineage>
</organism>
<feature type="binding site" evidence="17">
    <location>
        <begin position="378"/>
        <end position="382"/>
    </location>
    <ligand>
        <name>AMP</name>
        <dbReference type="ChEBI" id="CHEBI:456215"/>
    </ligand>
</feature>
<feature type="binding site" evidence="17">
    <location>
        <position position="239"/>
    </location>
    <ligand>
        <name>(6S)-NADPHX</name>
        <dbReference type="ChEBI" id="CHEBI:64076"/>
    </ligand>
</feature>
<comment type="catalytic activity">
    <reaction evidence="16 17 18">
        <text>(6S)-NADPHX + ADP = AMP + phosphate + NADPH + H(+)</text>
        <dbReference type="Rhea" id="RHEA:32235"/>
        <dbReference type="ChEBI" id="CHEBI:15378"/>
        <dbReference type="ChEBI" id="CHEBI:43474"/>
        <dbReference type="ChEBI" id="CHEBI:57783"/>
        <dbReference type="ChEBI" id="CHEBI:64076"/>
        <dbReference type="ChEBI" id="CHEBI:456215"/>
        <dbReference type="ChEBI" id="CHEBI:456216"/>
        <dbReference type="EC" id="4.2.1.136"/>
    </reaction>
</comment>
<dbReference type="Gene3D" id="3.40.1190.20">
    <property type="match status" value="1"/>
</dbReference>
<evidence type="ECO:0000256" key="4">
    <source>
        <dbReference type="ARBA" id="ARBA00009524"/>
    </source>
</evidence>
<comment type="cofactor">
    <cofactor evidence="18">
        <name>K(+)</name>
        <dbReference type="ChEBI" id="CHEBI:29103"/>
    </cofactor>
    <text evidence="18">Binds 1 potassium ion per subunit.</text>
</comment>
<dbReference type="PROSITE" id="PS51383">
    <property type="entry name" value="YJEF_C_3"/>
    <property type="match status" value="1"/>
</dbReference>
<comment type="similarity">
    <text evidence="17">Belongs to the NnrD/CARKD family.</text>
</comment>
<evidence type="ECO:0000313" key="21">
    <source>
        <dbReference type="EMBL" id="RKF23231.1"/>
    </source>
</evidence>
<dbReference type="InterPro" id="IPR029056">
    <property type="entry name" value="Ribokinase-like"/>
</dbReference>
<evidence type="ECO:0000256" key="9">
    <source>
        <dbReference type="ARBA" id="ARBA00022958"/>
    </source>
</evidence>
<dbReference type="PIRSF" id="PIRSF017184">
    <property type="entry name" value="Nnr"/>
    <property type="match status" value="1"/>
</dbReference>
<proteinExistence type="inferred from homology"/>
<dbReference type="SUPFAM" id="SSF53613">
    <property type="entry name" value="Ribokinase-like"/>
    <property type="match status" value="1"/>
</dbReference>
<comment type="catalytic activity">
    <reaction evidence="15 17 18">
        <text>(6S)-NADHX + ADP = AMP + phosphate + NADH + H(+)</text>
        <dbReference type="Rhea" id="RHEA:32223"/>
        <dbReference type="ChEBI" id="CHEBI:15378"/>
        <dbReference type="ChEBI" id="CHEBI:43474"/>
        <dbReference type="ChEBI" id="CHEBI:57945"/>
        <dbReference type="ChEBI" id="CHEBI:64074"/>
        <dbReference type="ChEBI" id="CHEBI:456215"/>
        <dbReference type="ChEBI" id="CHEBI:456216"/>
        <dbReference type="EC" id="4.2.1.136"/>
    </reaction>
</comment>
<evidence type="ECO:0000256" key="8">
    <source>
        <dbReference type="ARBA" id="ARBA00022857"/>
    </source>
</evidence>